<evidence type="ECO:0000313" key="2">
    <source>
        <dbReference type="EMBL" id="KAG2324148.1"/>
    </source>
</evidence>
<comment type="caution">
    <text evidence="2">The sequence shown here is derived from an EMBL/GenBank/DDBJ whole genome shotgun (WGS) entry which is preliminary data.</text>
</comment>
<gene>
    <name evidence="2" type="ORF">Bca52824_006876</name>
</gene>
<dbReference type="Gene3D" id="3.30.420.10">
    <property type="entry name" value="Ribonuclease H-like superfamily/Ribonuclease H"/>
    <property type="match status" value="1"/>
</dbReference>
<reference evidence="2 3" key="1">
    <citation type="submission" date="2020-02" db="EMBL/GenBank/DDBJ databases">
        <authorList>
            <person name="Ma Q."/>
            <person name="Huang Y."/>
            <person name="Song X."/>
            <person name="Pei D."/>
        </authorList>
    </citation>
    <scope>NUCLEOTIDE SEQUENCE [LARGE SCALE GENOMIC DNA]</scope>
    <source>
        <strain evidence="2">Sxm20200214</strain>
        <tissue evidence="2">Leaf</tissue>
    </source>
</reference>
<keyword evidence="3" id="KW-1185">Reference proteome</keyword>
<accession>A0A8X7W8V5</accession>
<feature type="domain" description="RNase H type-1" evidence="1">
    <location>
        <begin position="31"/>
        <end position="116"/>
    </location>
</feature>
<dbReference type="InterPro" id="IPR036397">
    <property type="entry name" value="RNaseH_sf"/>
</dbReference>
<dbReference type="CDD" id="cd06222">
    <property type="entry name" value="RNase_H_like"/>
    <property type="match status" value="1"/>
</dbReference>
<dbReference type="Pfam" id="PF13456">
    <property type="entry name" value="RVT_3"/>
    <property type="match status" value="1"/>
</dbReference>
<evidence type="ECO:0000313" key="3">
    <source>
        <dbReference type="Proteomes" id="UP000886595"/>
    </source>
</evidence>
<evidence type="ECO:0000259" key="1">
    <source>
        <dbReference type="Pfam" id="PF13456"/>
    </source>
</evidence>
<dbReference type="GO" id="GO:0003676">
    <property type="term" value="F:nucleic acid binding"/>
    <property type="evidence" value="ECO:0007669"/>
    <property type="project" value="InterPro"/>
</dbReference>
<dbReference type="InterPro" id="IPR044730">
    <property type="entry name" value="RNase_H-like_dom_plant"/>
</dbReference>
<dbReference type="EMBL" id="JAAMPC010000002">
    <property type="protein sequence ID" value="KAG2324148.1"/>
    <property type="molecule type" value="Genomic_DNA"/>
</dbReference>
<dbReference type="GO" id="GO:0004523">
    <property type="term" value="F:RNA-DNA hybrid ribonuclease activity"/>
    <property type="evidence" value="ECO:0007669"/>
    <property type="project" value="InterPro"/>
</dbReference>
<name>A0A8X7W8V5_BRACI</name>
<protein>
    <recommendedName>
        <fullName evidence="1">RNase H type-1 domain-containing protein</fullName>
    </recommendedName>
</protein>
<sequence length="137" mass="15096">MTQEQLPYSVTQPATISELLPQEAEFYCIADASWKSPTDKVGIGWSLHSREGTLRLHGSSAINSTNSPLEAEAMAMLLAIQRMNILSYKNVAMLGDNAELIKELNLLQAAKTQELKLNGATIIIQDSQNSSKKYMLL</sequence>
<dbReference type="OrthoDB" id="1113032at2759"/>
<dbReference type="AlphaFoldDB" id="A0A8X7W8V5"/>
<dbReference type="InterPro" id="IPR002156">
    <property type="entry name" value="RNaseH_domain"/>
</dbReference>
<organism evidence="2 3">
    <name type="scientific">Brassica carinata</name>
    <name type="common">Ethiopian mustard</name>
    <name type="synonym">Abyssinian cabbage</name>
    <dbReference type="NCBI Taxonomy" id="52824"/>
    <lineage>
        <taxon>Eukaryota</taxon>
        <taxon>Viridiplantae</taxon>
        <taxon>Streptophyta</taxon>
        <taxon>Embryophyta</taxon>
        <taxon>Tracheophyta</taxon>
        <taxon>Spermatophyta</taxon>
        <taxon>Magnoliopsida</taxon>
        <taxon>eudicotyledons</taxon>
        <taxon>Gunneridae</taxon>
        <taxon>Pentapetalae</taxon>
        <taxon>rosids</taxon>
        <taxon>malvids</taxon>
        <taxon>Brassicales</taxon>
        <taxon>Brassicaceae</taxon>
        <taxon>Brassiceae</taxon>
        <taxon>Brassica</taxon>
    </lineage>
</organism>
<dbReference type="PANTHER" id="PTHR34146">
    <property type="entry name" value="POLYNUCLEOTIDYL TRANSFERASE, RIBONUCLEASE H-LIKE SUPERFAMILY PROTEIN-RELATED"/>
    <property type="match status" value="1"/>
</dbReference>
<dbReference type="Proteomes" id="UP000886595">
    <property type="component" value="Unassembled WGS sequence"/>
</dbReference>
<proteinExistence type="predicted"/>
<dbReference type="PANTHER" id="PTHR34146:SF3">
    <property type="entry name" value="POLYNUCLEOTIDYL TRANSFERASE, RIBONUCLEASE H-LIKE SUPERFAMILY PROTEIN"/>
    <property type="match status" value="1"/>
</dbReference>